<comment type="caution">
    <text evidence="5">The sequence shown here is derived from an EMBL/GenBank/DDBJ whole genome shotgun (WGS) entry which is preliminary data.</text>
</comment>
<dbReference type="SUPFAM" id="SSF47473">
    <property type="entry name" value="EF-hand"/>
    <property type="match status" value="1"/>
</dbReference>
<feature type="non-terminal residue" evidence="5">
    <location>
        <position position="1"/>
    </location>
</feature>
<gene>
    <name evidence="5" type="ORF">IE077_003188</name>
</gene>
<keyword evidence="6" id="KW-1185">Reference proteome</keyword>
<evidence type="ECO:0000256" key="3">
    <source>
        <dbReference type="ARBA" id="ARBA00022837"/>
    </source>
</evidence>
<protein>
    <submittedName>
        <fullName evidence="5">Calcium-dependent protein kinase 34</fullName>
    </submittedName>
</protein>
<name>A0ABQ7J9U4_9APIC</name>
<dbReference type="Proteomes" id="UP000823046">
    <property type="component" value="Unassembled WGS sequence"/>
</dbReference>
<proteinExistence type="predicted"/>
<dbReference type="CDD" id="cd00051">
    <property type="entry name" value="EFh"/>
    <property type="match status" value="1"/>
</dbReference>
<keyword evidence="5" id="KW-0418">Kinase</keyword>
<dbReference type="PANTHER" id="PTHR34524:SF6">
    <property type="entry name" value="CALCYPHOSINE LIKE"/>
    <property type="match status" value="1"/>
</dbReference>
<keyword evidence="2" id="KW-0677">Repeat</keyword>
<keyword evidence="1" id="KW-0479">Metal-binding</keyword>
<dbReference type="PANTHER" id="PTHR34524">
    <property type="entry name" value="CALCYPHOSIN"/>
    <property type="match status" value="1"/>
</dbReference>
<evidence type="ECO:0000256" key="1">
    <source>
        <dbReference type="ARBA" id="ARBA00022723"/>
    </source>
</evidence>
<evidence type="ECO:0000259" key="4">
    <source>
        <dbReference type="PROSITE" id="PS50222"/>
    </source>
</evidence>
<organism evidence="5 6">
    <name type="scientific">Cardiosporidium cionae</name>
    <dbReference type="NCBI Taxonomy" id="476202"/>
    <lineage>
        <taxon>Eukaryota</taxon>
        <taxon>Sar</taxon>
        <taxon>Alveolata</taxon>
        <taxon>Apicomplexa</taxon>
        <taxon>Aconoidasida</taxon>
        <taxon>Nephromycida</taxon>
        <taxon>Cardiosporidium</taxon>
    </lineage>
</organism>
<sequence length="270" mass="30780">FKRCSAVSQDFIRKLLLVNPSERLTAMEALRHPWLLTAPLKTLSVDLETLHAMKRFAEAHKFKQAALSVMAANLNSEEIQGLHDVFLAFDKTKEGTIRLAELKLAMQKRMEISEKEVAVIFNSMDSSGDEQIYYSDFLAAMLETRLDLYDGLIRSTFEKFDVDHSGYVTLNNLKEIFGDAYMDVTMEEIIKKFDKTGDGRLDYEEFLAAIHGCNNDKASASIEITKKNFPTQAQFFEKIRLNQLVKTKVIRQPISWMTGKTGNNVKCDTD</sequence>
<dbReference type="EMBL" id="JADAQX010000390">
    <property type="protein sequence ID" value="KAF8820420.1"/>
    <property type="molecule type" value="Genomic_DNA"/>
</dbReference>
<dbReference type="SUPFAM" id="SSF56112">
    <property type="entry name" value="Protein kinase-like (PK-like)"/>
    <property type="match status" value="1"/>
</dbReference>
<dbReference type="SMART" id="SM00054">
    <property type="entry name" value="EFh"/>
    <property type="match status" value="4"/>
</dbReference>
<keyword evidence="5" id="KW-0808">Transferase</keyword>
<evidence type="ECO:0000313" key="6">
    <source>
        <dbReference type="Proteomes" id="UP000823046"/>
    </source>
</evidence>
<reference evidence="5 6" key="1">
    <citation type="journal article" date="2020" name="bioRxiv">
        <title>Metabolic contributions of an alphaproteobacterial endosymbiont in the apicomplexan Cardiosporidium cionae.</title>
        <authorList>
            <person name="Hunter E.S."/>
            <person name="Paight C.J."/>
            <person name="Lane C.E."/>
        </authorList>
    </citation>
    <scope>NUCLEOTIDE SEQUENCE [LARGE SCALE GENOMIC DNA]</scope>
    <source>
        <strain evidence="5">ESH_2018</strain>
    </source>
</reference>
<dbReference type="Gene3D" id="1.10.238.10">
    <property type="entry name" value="EF-hand"/>
    <property type="match status" value="2"/>
</dbReference>
<keyword evidence="3" id="KW-0106">Calcium</keyword>
<dbReference type="InterPro" id="IPR002048">
    <property type="entry name" value="EF_hand_dom"/>
</dbReference>
<dbReference type="Pfam" id="PF13499">
    <property type="entry name" value="EF-hand_7"/>
    <property type="match status" value="2"/>
</dbReference>
<dbReference type="GO" id="GO:0016301">
    <property type="term" value="F:kinase activity"/>
    <property type="evidence" value="ECO:0007669"/>
    <property type="project" value="UniProtKB-KW"/>
</dbReference>
<dbReference type="PROSITE" id="PS50222">
    <property type="entry name" value="EF_HAND_2"/>
    <property type="match status" value="2"/>
</dbReference>
<dbReference type="InterPro" id="IPR051581">
    <property type="entry name" value="Ca-bind"/>
</dbReference>
<accession>A0ABQ7J9U4</accession>
<feature type="domain" description="EF-hand" evidence="4">
    <location>
        <begin position="181"/>
        <end position="216"/>
    </location>
</feature>
<evidence type="ECO:0000313" key="5">
    <source>
        <dbReference type="EMBL" id="KAF8820420.1"/>
    </source>
</evidence>
<dbReference type="Gene3D" id="1.10.510.10">
    <property type="entry name" value="Transferase(Phosphotransferase) domain 1"/>
    <property type="match status" value="1"/>
</dbReference>
<dbReference type="InterPro" id="IPR011992">
    <property type="entry name" value="EF-hand-dom_pair"/>
</dbReference>
<evidence type="ECO:0000256" key="2">
    <source>
        <dbReference type="ARBA" id="ARBA00022737"/>
    </source>
</evidence>
<dbReference type="InterPro" id="IPR011009">
    <property type="entry name" value="Kinase-like_dom_sf"/>
</dbReference>
<feature type="domain" description="EF-hand" evidence="4">
    <location>
        <begin position="77"/>
        <end position="112"/>
    </location>
</feature>